<evidence type="ECO:0000256" key="2">
    <source>
        <dbReference type="ARBA" id="ARBA00022448"/>
    </source>
</evidence>
<dbReference type="GO" id="GO:0022857">
    <property type="term" value="F:transmembrane transporter activity"/>
    <property type="evidence" value="ECO:0007669"/>
    <property type="project" value="InterPro"/>
</dbReference>
<feature type="domain" description="Major facilitator superfamily (MFS) profile" evidence="9">
    <location>
        <begin position="45"/>
        <end position="474"/>
    </location>
</feature>
<feature type="transmembrane region" description="Helical" evidence="8">
    <location>
        <begin position="315"/>
        <end position="337"/>
    </location>
</feature>
<name>A0A402BIF1_9CHLR</name>
<evidence type="ECO:0000256" key="1">
    <source>
        <dbReference type="ARBA" id="ARBA00004651"/>
    </source>
</evidence>
<evidence type="ECO:0000313" key="10">
    <source>
        <dbReference type="EMBL" id="GCE31027.1"/>
    </source>
</evidence>
<dbReference type="PANTHER" id="PTHR23517">
    <property type="entry name" value="RESISTANCE PROTEIN MDTM, PUTATIVE-RELATED-RELATED"/>
    <property type="match status" value="1"/>
</dbReference>
<feature type="transmembrane region" description="Helical" evidence="8">
    <location>
        <begin position="188"/>
        <end position="211"/>
    </location>
</feature>
<keyword evidence="11" id="KW-1185">Reference proteome</keyword>
<feature type="transmembrane region" description="Helical" evidence="8">
    <location>
        <begin position="449"/>
        <end position="470"/>
    </location>
</feature>
<evidence type="ECO:0000256" key="6">
    <source>
        <dbReference type="ARBA" id="ARBA00023136"/>
    </source>
</evidence>
<comment type="caution">
    <text evidence="10">The sequence shown here is derived from an EMBL/GenBank/DDBJ whole genome shotgun (WGS) entry which is preliminary data.</text>
</comment>
<sequence>MNKFMKQDIIKDQHRSGPPTVSPHTHSLEKRPAVTKPLGSPDYLSIGSNLFSTLLLRIASRTSFLLLGFYLGEHFASATVVVLVLESFYISELLLAPLAGSLSDRIGRKPFLFLAPILGALAALLLLLGASLYPRPDANHVDIHLLFLLLLILCGRLLEGATTALNTPASLGYITDITIGSDRLRARVMTAFEVATVGGLALAIPFGGQVAKWMGNWGFFVVIGLHVANLLVVTFLVKESHHRSHETAESHGSLVESLKMLRDKHIFTFLPAWLSVNTLVGAWITLIVIMLTYPNPAADLRHPHQLLYGGFGKDLATMLLGGFGLFFLIGMGFWMLILPRLRRTTIMSIGLIGLGVCIASLTAINGLGENIASLSTSAHTTLWLLLPAVLLGVLLLSGFTPASLTHMAAISERKVGKRGAVMGLYSVVLGIGQLVGASVGGMAVDLGGFNGLMGFSVVLGILSMISVLYMRRHKHDLLQ</sequence>
<dbReference type="Proteomes" id="UP000287171">
    <property type="component" value="Unassembled WGS sequence"/>
</dbReference>
<dbReference type="AlphaFoldDB" id="A0A402BIF1"/>
<organism evidence="10 11">
    <name type="scientific">Dictyobacter alpinus</name>
    <dbReference type="NCBI Taxonomy" id="2014873"/>
    <lineage>
        <taxon>Bacteria</taxon>
        <taxon>Bacillati</taxon>
        <taxon>Chloroflexota</taxon>
        <taxon>Ktedonobacteria</taxon>
        <taxon>Ktedonobacterales</taxon>
        <taxon>Dictyobacteraceae</taxon>
        <taxon>Dictyobacter</taxon>
    </lineage>
</organism>
<gene>
    <name evidence="10" type="ORF">KDA_65110</name>
</gene>
<feature type="transmembrane region" description="Helical" evidence="8">
    <location>
        <begin position="380"/>
        <end position="399"/>
    </location>
</feature>
<feature type="transmembrane region" description="Helical" evidence="8">
    <location>
        <begin position="266"/>
        <end position="293"/>
    </location>
</feature>
<dbReference type="EMBL" id="BIFT01000002">
    <property type="protein sequence ID" value="GCE31027.1"/>
    <property type="molecule type" value="Genomic_DNA"/>
</dbReference>
<reference evidence="11" key="1">
    <citation type="submission" date="2018-12" db="EMBL/GenBank/DDBJ databases">
        <title>Tengunoibacter tsumagoiensis gen. nov., sp. nov., Dictyobacter kobayashii sp. nov., D. alpinus sp. nov., and D. joshuensis sp. nov. and description of Dictyobacteraceae fam. nov. within the order Ktedonobacterales isolated from Tengu-no-mugimeshi.</title>
        <authorList>
            <person name="Wang C.M."/>
            <person name="Zheng Y."/>
            <person name="Sakai Y."/>
            <person name="Toyoda A."/>
            <person name="Minakuchi Y."/>
            <person name="Abe K."/>
            <person name="Yokota A."/>
            <person name="Yabe S."/>
        </authorList>
    </citation>
    <scope>NUCLEOTIDE SEQUENCE [LARGE SCALE GENOMIC DNA]</scope>
    <source>
        <strain evidence="11">Uno16</strain>
    </source>
</reference>
<keyword evidence="3" id="KW-1003">Cell membrane</keyword>
<dbReference type="PANTHER" id="PTHR23517:SF13">
    <property type="entry name" value="MAJOR FACILITATOR SUPERFAMILY MFS_1"/>
    <property type="match status" value="1"/>
</dbReference>
<evidence type="ECO:0000256" key="3">
    <source>
        <dbReference type="ARBA" id="ARBA00022475"/>
    </source>
</evidence>
<evidence type="ECO:0000259" key="9">
    <source>
        <dbReference type="PROSITE" id="PS50850"/>
    </source>
</evidence>
<dbReference type="InterPro" id="IPR036259">
    <property type="entry name" value="MFS_trans_sf"/>
</dbReference>
<keyword evidence="4 8" id="KW-0812">Transmembrane</keyword>
<dbReference type="InterPro" id="IPR011701">
    <property type="entry name" value="MFS"/>
</dbReference>
<evidence type="ECO:0000256" key="7">
    <source>
        <dbReference type="SAM" id="MobiDB-lite"/>
    </source>
</evidence>
<dbReference type="PROSITE" id="PS50850">
    <property type="entry name" value="MFS"/>
    <property type="match status" value="1"/>
</dbReference>
<feature type="transmembrane region" description="Helical" evidence="8">
    <location>
        <begin position="420"/>
        <end position="443"/>
    </location>
</feature>
<keyword evidence="5 8" id="KW-1133">Transmembrane helix</keyword>
<accession>A0A402BIF1</accession>
<dbReference type="GO" id="GO:0005886">
    <property type="term" value="C:plasma membrane"/>
    <property type="evidence" value="ECO:0007669"/>
    <property type="project" value="UniProtKB-SubCell"/>
</dbReference>
<keyword evidence="6 8" id="KW-0472">Membrane</keyword>
<proteinExistence type="predicted"/>
<keyword evidence="2" id="KW-0813">Transport</keyword>
<dbReference type="InterPro" id="IPR050171">
    <property type="entry name" value="MFS_Transporters"/>
</dbReference>
<feature type="transmembrane region" description="Helical" evidence="8">
    <location>
        <begin position="349"/>
        <end position="368"/>
    </location>
</feature>
<feature type="transmembrane region" description="Helical" evidence="8">
    <location>
        <begin position="217"/>
        <end position="237"/>
    </location>
</feature>
<evidence type="ECO:0000313" key="11">
    <source>
        <dbReference type="Proteomes" id="UP000287171"/>
    </source>
</evidence>
<dbReference type="InterPro" id="IPR020846">
    <property type="entry name" value="MFS_dom"/>
</dbReference>
<feature type="transmembrane region" description="Helical" evidence="8">
    <location>
        <begin position="145"/>
        <end position="167"/>
    </location>
</feature>
<protein>
    <recommendedName>
        <fullName evidence="9">Major facilitator superfamily (MFS) profile domain-containing protein</fullName>
    </recommendedName>
</protein>
<dbReference type="Pfam" id="PF07690">
    <property type="entry name" value="MFS_1"/>
    <property type="match status" value="2"/>
</dbReference>
<dbReference type="SUPFAM" id="SSF103473">
    <property type="entry name" value="MFS general substrate transporter"/>
    <property type="match status" value="1"/>
</dbReference>
<evidence type="ECO:0000256" key="5">
    <source>
        <dbReference type="ARBA" id="ARBA00022989"/>
    </source>
</evidence>
<feature type="transmembrane region" description="Helical" evidence="8">
    <location>
        <begin position="111"/>
        <end position="133"/>
    </location>
</feature>
<evidence type="ECO:0000256" key="8">
    <source>
        <dbReference type="SAM" id="Phobius"/>
    </source>
</evidence>
<comment type="subcellular location">
    <subcellularLocation>
        <location evidence="1">Cell membrane</location>
        <topology evidence="1">Multi-pass membrane protein</topology>
    </subcellularLocation>
</comment>
<evidence type="ECO:0000256" key="4">
    <source>
        <dbReference type="ARBA" id="ARBA00022692"/>
    </source>
</evidence>
<feature type="region of interest" description="Disordered" evidence="7">
    <location>
        <begin position="13"/>
        <end position="32"/>
    </location>
</feature>
<dbReference type="Gene3D" id="1.20.1250.20">
    <property type="entry name" value="MFS general substrate transporter like domains"/>
    <property type="match status" value="1"/>
</dbReference>